<sequence>MSILEIYNKDIFYNYQEGKNLLDILQDSGEIIESPCGGKGYCGKCKVQIFKGNLDKPTEEELKHLSKKEIGKGIRLSCFVYPKGDICVKLLYEEEKNYKALSDGYIPEIELNPIIHKEVITLEKPTLENNISYEEVLKKSIGRKLYYDNTEFLKALANVYREEKATLVYYEDKLIGIEAGDTKEKLYGAAVDIGTTTVVVSLIDLNIGKEIATETSINPQKEYGLDVLSRIDFVKRKRNGLYLLQKVIVDCINSLLENLCNKNDIDIQNIYEVSVGANATMMHLLLGIGTNTIGKSPYATVFSKEKNLWAKSIGLEISQFGRLYCLSGVSSFIGADIVAGAIVANLKHTKDNVFFIDIGTNGEMILSKEGKLASCSCAAGPALEGANISCGMRAAEGAIEGIQFNEEGVALQVIGDAEPVGICGSGILEAIAELNKKELIKKSGRLKRKEDLEREGRHVLAEHIMEEDKKRKIIICKKGDEIISITQEDIRQVQLAKGAISSGFYSLIDFMGMDIDDIDSIVIAGQFGRHLKTSSLTGVGIIPESLNDRINYIGNSSKTGAVMCLLSKDVRKEMEDLAKDIEYFELSTKEGYEKLFTKCLTFG</sequence>
<dbReference type="Gene3D" id="3.30.420.480">
    <property type="entry name" value="Domain of unknown function (DUF4445)"/>
    <property type="match status" value="1"/>
</dbReference>
<dbReference type="PANTHER" id="PTHR42895">
    <property type="entry name" value="IRON-SULFUR CLUSTER-BINDING PROTEIN-RELATED"/>
    <property type="match status" value="1"/>
</dbReference>
<comment type="caution">
    <text evidence="2">The sequence shown here is derived from an EMBL/GenBank/DDBJ whole genome shotgun (WGS) entry which is preliminary data.</text>
</comment>
<evidence type="ECO:0000313" key="2">
    <source>
        <dbReference type="EMBL" id="MCR2044188.1"/>
    </source>
</evidence>
<name>A0A9X2S554_9FIRM</name>
<protein>
    <submittedName>
        <fullName evidence="2">ASKHA domain-containing protein</fullName>
    </submittedName>
</protein>
<dbReference type="PANTHER" id="PTHR42895:SF2">
    <property type="entry name" value="IRON-SULFUR CLUSTER PROTEIN"/>
    <property type="match status" value="1"/>
</dbReference>
<dbReference type="InterPro" id="IPR042259">
    <property type="entry name" value="Raco-like_middle_sf"/>
</dbReference>
<dbReference type="InterPro" id="IPR012675">
    <property type="entry name" value="Beta-grasp_dom_sf"/>
</dbReference>
<dbReference type="InterPro" id="IPR040506">
    <property type="entry name" value="RACo_linker"/>
</dbReference>
<feature type="domain" description="2Fe-2S ferredoxin-type" evidence="1">
    <location>
        <begin position="2"/>
        <end position="94"/>
    </location>
</feature>
<organism evidence="2 3">
    <name type="scientific">Anaerosalibacter massiliensis</name>
    <dbReference type="NCBI Taxonomy" id="1347392"/>
    <lineage>
        <taxon>Bacteria</taxon>
        <taxon>Bacillati</taxon>
        <taxon>Bacillota</taxon>
        <taxon>Tissierellia</taxon>
        <taxon>Tissierellales</taxon>
        <taxon>Sporanaerobacteraceae</taxon>
        <taxon>Anaerosalibacter</taxon>
    </lineage>
</organism>
<dbReference type="Pfam" id="PF00111">
    <property type="entry name" value="Fer2"/>
    <property type="match status" value="1"/>
</dbReference>
<reference evidence="2" key="1">
    <citation type="submission" date="2022-07" db="EMBL/GenBank/DDBJ databases">
        <title>Enhanced cultured diversity of the mouse gut microbiota enables custom-made synthetic communities.</title>
        <authorList>
            <person name="Afrizal A."/>
        </authorList>
    </citation>
    <scope>NUCLEOTIDE SEQUENCE</scope>
    <source>
        <strain evidence="2">DSM 29482</strain>
    </source>
</reference>
<dbReference type="InterPro" id="IPR001041">
    <property type="entry name" value="2Fe-2S_ferredoxin-type"/>
</dbReference>
<dbReference type="Pfam" id="PF17651">
    <property type="entry name" value="Raco_middle"/>
    <property type="match status" value="1"/>
</dbReference>
<dbReference type="InterPro" id="IPR041414">
    <property type="entry name" value="Raco-like_middle"/>
</dbReference>
<dbReference type="GO" id="GO:0051536">
    <property type="term" value="F:iron-sulfur cluster binding"/>
    <property type="evidence" value="ECO:0007669"/>
    <property type="project" value="InterPro"/>
</dbReference>
<dbReference type="InterPro" id="IPR036010">
    <property type="entry name" value="2Fe-2S_ferredoxin-like_sf"/>
</dbReference>
<dbReference type="PROSITE" id="PS51085">
    <property type="entry name" value="2FE2S_FER_2"/>
    <property type="match status" value="1"/>
</dbReference>
<dbReference type="AlphaFoldDB" id="A0A9X2S554"/>
<dbReference type="RefSeq" id="WP_042682760.1">
    <property type="nucleotide sequence ID" value="NZ_CABKTM010000049.1"/>
</dbReference>
<dbReference type="InterPro" id="IPR027980">
    <property type="entry name" value="RACo_C"/>
</dbReference>
<dbReference type="Pfam" id="PF17650">
    <property type="entry name" value="RACo_linker"/>
    <property type="match status" value="1"/>
</dbReference>
<dbReference type="SUPFAM" id="SSF54292">
    <property type="entry name" value="2Fe-2S ferredoxin-like"/>
    <property type="match status" value="1"/>
</dbReference>
<dbReference type="Pfam" id="PF14574">
    <property type="entry name" value="RACo_C_ter"/>
    <property type="match status" value="1"/>
</dbReference>
<proteinExistence type="predicted"/>
<gene>
    <name evidence="2" type="ORF">NSA23_08660</name>
</gene>
<evidence type="ECO:0000313" key="3">
    <source>
        <dbReference type="Proteomes" id="UP001142078"/>
    </source>
</evidence>
<dbReference type="InterPro" id="IPR052911">
    <property type="entry name" value="Corrinoid_activation_enz"/>
</dbReference>
<evidence type="ECO:0000259" key="1">
    <source>
        <dbReference type="PROSITE" id="PS51085"/>
    </source>
</evidence>
<dbReference type="OrthoDB" id="9810588at2"/>
<dbReference type="Proteomes" id="UP001142078">
    <property type="component" value="Unassembled WGS sequence"/>
</dbReference>
<dbReference type="Gene3D" id="3.10.20.30">
    <property type="match status" value="1"/>
</dbReference>
<dbReference type="CDD" id="cd00207">
    <property type="entry name" value="fer2"/>
    <property type="match status" value="1"/>
</dbReference>
<dbReference type="Gene3D" id="3.10.20.880">
    <property type="match status" value="1"/>
</dbReference>
<accession>A0A9X2S554</accession>
<keyword evidence="3" id="KW-1185">Reference proteome</keyword>
<dbReference type="EMBL" id="JANJZL010000004">
    <property type="protein sequence ID" value="MCR2044188.1"/>
    <property type="molecule type" value="Genomic_DNA"/>
</dbReference>